<dbReference type="InParanoid" id="C1F1P8"/>
<evidence type="ECO:0000259" key="2">
    <source>
        <dbReference type="PROSITE" id="PS50104"/>
    </source>
</evidence>
<dbReference type="RefSeq" id="WP_015895834.1">
    <property type="nucleotide sequence ID" value="NC_012483.1"/>
</dbReference>
<dbReference type="OrthoDB" id="128986at2"/>
<dbReference type="Pfam" id="PF13676">
    <property type="entry name" value="TIR_2"/>
    <property type="match status" value="1"/>
</dbReference>
<proteinExistence type="predicted"/>
<name>C1F1P8_ACIC5</name>
<evidence type="ECO:0000313" key="4">
    <source>
        <dbReference type="Proteomes" id="UP000002207"/>
    </source>
</evidence>
<dbReference type="InterPro" id="IPR000157">
    <property type="entry name" value="TIR_dom"/>
</dbReference>
<sequence length="466" mass="52773">MPTTHNATEAARAETRSIVFISKATPEDDEFVLWLAPRLEAAGYTVFADILSLEGGDRWRREITGNLQNKAVKMLLCCRDATLEKIGVQEEISIATDVGKQIGDKRFIIPLRLEVFKKLFGISDLQWVDFLGSWAGGLHDLLETLENQNVPRATTPAINPNWENYRKRLATKVDKKPEVLTSNWLRIASLPDTIRYYYPPGPINFELMEKACRENTVPTEAYHRGFFSFALPEEVARDFADVAPFEIQSEFKVLDFIESGGKSPDIEPREAKNLVYSMFRRAWENFCRSKGLYEYLFATQTAFHVGEALTPLGKRISWGRQGKRRSSMLRNAAGGKVWQYGVSATPNFWPYLHFRLKARVLFSDLTSGKAGAVIGDSDAQHHLRRTICKGWRNKQWHGRLMAYLELLSGEEPCITVPLAEACAITLDSRSMPFTSPVTTTLPDTMEDDAEETDDSTLGLFNPEDEE</sequence>
<feature type="region of interest" description="Disordered" evidence="1">
    <location>
        <begin position="435"/>
        <end position="466"/>
    </location>
</feature>
<dbReference type="Gene3D" id="3.40.50.10140">
    <property type="entry name" value="Toll/interleukin-1 receptor homology (TIR) domain"/>
    <property type="match status" value="1"/>
</dbReference>
<dbReference type="SUPFAM" id="SSF52200">
    <property type="entry name" value="Toll/Interleukin receptor TIR domain"/>
    <property type="match status" value="1"/>
</dbReference>
<organism evidence="3 4">
    <name type="scientific">Acidobacterium capsulatum (strain ATCC 51196 / DSM 11244 / BCRC 80197 / JCM 7670 / NBRC 15755 / NCIMB 13165 / 161)</name>
    <dbReference type="NCBI Taxonomy" id="240015"/>
    <lineage>
        <taxon>Bacteria</taxon>
        <taxon>Pseudomonadati</taxon>
        <taxon>Acidobacteriota</taxon>
        <taxon>Terriglobia</taxon>
        <taxon>Terriglobales</taxon>
        <taxon>Acidobacteriaceae</taxon>
        <taxon>Acidobacterium</taxon>
    </lineage>
</organism>
<dbReference type="PROSITE" id="PS50104">
    <property type="entry name" value="TIR"/>
    <property type="match status" value="1"/>
</dbReference>
<accession>C1F1P8</accession>
<gene>
    <name evidence="3" type="ordered locus">ACP_0654</name>
</gene>
<reference evidence="3 4" key="1">
    <citation type="journal article" date="2009" name="Appl. Environ. Microbiol.">
        <title>Three genomes from the phylum Acidobacteria provide insight into the lifestyles of these microorganisms in soils.</title>
        <authorList>
            <person name="Ward N.L."/>
            <person name="Challacombe J.F."/>
            <person name="Janssen P.H."/>
            <person name="Henrissat B."/>
            <person name="Coutinho P.M."/>
            <person name="Wu M."/>
            <person name="Xie G."/>
            <person name="Haft D.H."/>
            <person name="Sait M."/>
            <person name="Badger J."/>
            <person name="Barabote R.D."/>
            <person name="Bradley B."/>
            <person name="Brettin T.S."/>
            <person name="Brinkac L.M."/>
            <person name="Bruce D."/>
            <person name="Creasy T."/>
            <person name="Daugherty S.C."/>
            <person name="Davidsen T.M."/>
            <person name="DeBoy R.T."/>
            <person name="Detter J.C."/>
            <person name="Dodson R.J."/>
            <person name="Durkin A.S."/>
            <person name="Ganapathy A."/>
            <person name="Gwinn-Giglio M."/>
            <person name="Han C.S."/>
            <person name="Khouri H."/>
            <person name="Kiss H."/>
            <person name="Kothari S.P."/>
            <person name="Madupu R."/>
            <person name="Nelson K.E."/>
            <person name="Nelson W.C."/>
            <person name="Paulsen I."/>
            <person name="Penn K."/>
            <person name="Ren Q."/>
            <person name="Rosovitz M.J."/>
            <person name="Selengut J.D."/>
            <person name="Shrivastava S."/>
            <person name="Sullivan S.A."/>
            <person name="Tapia R."/>
            <person name="Thompson L.S."/>
            <person name="Watkins K.L."/>
            <person name="Yang Q."/>
            <person name="Yu C."/>
            <person name="Zafar N."/>
            <person name="Zhou L."/>
            <person name="Kuske C.R."/>
        </authorList>
    </citation>
    <scope>NUCLEOTIDE SEQUENCE [LARGE SCALE GENOMIC DNA]</scope>
    <source>
        <strain evidence="4">ATCC 51196 / DSM 11244 / BCRC 80197 / JCM 7670 / NBRC 15755 / NCIMB 13165 / 161</strain>
    </source>
</reference>
<evidence type="ECO:0000256" key="1">
    <source>
        <dbReference type="SAM" id="MobiDB-lite"/>
    </source>
</evidence>
<feature type="compositionally biased region" description="Acidic residues" evidence="1">
    <location>
        <begin position="444"/>
        <end position="454"/>
    </location>
</feature>
<dbReference type="HOGENOM" id="CLU_028733_0_0_0"/>
<dbReference type="STRING" id="240015.ACP_0654"/>
<feature type="domain" description="TIR" evidence="2">
    <location>
        <begin position="15"/>
        <end position="145"/>
    </location>
</feature>
<dbReference type="EMBL" id="CP001472">
    <property type="protein sequence ID" value="ACO34044.1"/>
    <property type="molecule type" value="Genomic_DNA"/>
</dbReference>
<dbReference type="InterPro" id="IPR035897">
    <property type="entry name" value="Toll_tir_struct_dom_sf"/>
</dbReference>
<evidence type="ECO:0000313" key="3">
    <source>
        <dbReference type="EMBL" id="ACO34044.1"/>
    </source>
</evidence>
<dbReference type="GO" id="GO:0007165">
    <property type="term" value="P:signal transduction"/>
    <property type="evidence" value="ECO:0007669"/>
    <property type="project" value="InterPro"/>
</dbReference>
<keyword evidence="4" id="KW-1185">Reference proteome</keyword>
<dbReference type="Proteomes" id="UP000002207">
    <property type="component" value="Chromosome"/>
</dbReference>
<dbReference type="eggNOG" id="COG1537">
    <property type="taxonomic scope" value="Bacteria"/>
</dbReference>
<dbReference type="KEGG" id="aca:ACP_0654"/>
<dbReference type="AlphaFoldDB" id="C1F1P8"/>
<protein>
    <recommendedName>
        <fullName evidence="2">TIR domain-containing protein</fullName>
    </recommendedName>
</protein>